<feature type="compositionally biased region" description="Acidic residues" evidence="13">
    <location>
        <begin position="152"/>
        <end position="182"/>
    </location>
</feature>
<keyword evidence="11" id="KW-0472">Membrane</keyword>
<dbReference type="Proteomes" id="UP000617340">
    <property type="component" value="Unassembled WGS sequence"/>
</dbReference>
<dbReference type="GO" id="GO:0005741">
    <property type="term" value="C:mitochondrial outer membrane"/>
    <property type="evidence" value="ECO:0007669"/>
    <property type="project" value="UniProtKB-SubCell"/>
</dbReference>
<dbReference type="GO" id="GO:0035694">
    <property type="term" value="P:mitochondrial protein catabolic process"/>
    <property type="evidence" value="ECO:0007669"/>
    <property type="project" value="InterPro"/>
</dbReference>
<evidence type="ECO:0000256" key="7">
    <source>
        <dbReference type="ARBA" id="ARBA00022787"/>
    </source>
</evidence>
<feature type="region of interest" description="Disordered" evidence="13">
    <location>
        <begin position="152"/>
        <end position="185"/>
    </location>
</feature>
<dbReference type="GO" id="GO:0008289">
    <property type="term" value="F:lipid binding"/>
    <property type="evidence" value="ECO:0007669"/>
    <property type="project" value="UniProtKB-KW"/>
</dbReference>
<evidence type="ECO:0000256" key="4">
    <source>
        <dbReference type="ARBA" id="ARBA00008233"/>
    </source>
</evidence>
<keyword evidence="9" id="KW-0446">Lipid-binding</keyword>
<evidence type="ECO:0000313" key="16">
    <source>
        <dbReference type="Proteomes" id="UP000617340"/>
    </source>
</evidence>
<organism evidence="15 16">
    <name type="scientific">Vespula germanica</name>
    <name type="common">German yellow jacket</name>
    <name type="synonym">Paravespula germanica</name>
    <dbReference type="NCBI Taxonomy" id="30212"/>
    <lineage>
        <taxon>Eukaryota</taxon>
        <taxon>Metazoa</taxon>
        <taxon>Ecdysozoa</taxon>
        <taxon>Arthropoda</taxon>
        <taxon>Hexapoda</taxon>
        <taxon>Insecta</taxon>
        <taxon>Pterygota</taxon>
        <taxon>Neoptera</taxon>
        <taxon>Endopterygota</taxon>
        <taxon>Hymenoptera</taxon>
        <taxon>Apocrita</taxon>
        <taxon>Aculeata</taxon>
        <taxon>Vespoidea</taxon>
        <taxon>Vespidae</taxon>
        <taxon>Vespinae</taxon>
        <taxon>Vespula</taxon>
    </lineage>
</organism>
<evidence type="ECO:0000256" key="6">
    <source>
        <dbReference type="ARBA" id="ARBA00022490"/>
    </source>
</evidence>
<protein>
    <recommendedName>
        <fullName evidence="5">Mitochondria-eating protein</fullName>
    </recommendedName>
    <alternativeName>
        <fullName evidence="12">Spermatogenesis-associated protein 18</fullName>
    </alternativeName>
</protein>
<evidence type="ECO:0000256" key="9">
    <source>
        <dbReference type="ARBA" id="ARBA00023121"/>
    </source>
</evidence>
<evidence type="ECO:0000313" key="15">
    <source>
        <dbReference type="EMBL" id="KAF7391420.1"/>
    </source>
</evidence>
<gene>
    <name evidence="15" type="ORF">HZH68_010963</name>
</gene>
<dbReference type="InterPro" id="IPR026169">
    <property type="entry name" value="MIEAP"/>
</dbReference>
<dbReference type="GO" id="GO:0005759">
    <property type="term" value="C:mitochondrial matrix"/>
    <property type="evidence" value="ECO:0007669"/>
    <property type="project" value="UniProtKB-SubCell"/>
</dbReference>
<dbReference type="GO" id="GO:0035695">
    <property type="term" value="P:mitophagy by internal vacuole formation"/>
    <property type="evidence" value="ECO:0007669"/>
    <property type="project" value="TreeGrafter"/>
</dbReference>
<keyword evidence="16" id="KW-1185">Reference proteome</keyword>
<evidence type="ECO:0000256" key="1">
    <source>
        <dbReference type="ARBA" id="ARBA00004294"/>
    </source>
</evidence>
<comment type="caution">
    <text evidence="15">The sequence shown here is derived from an EMBL/GenBank/DDBJ whole genome shotgun (WGS) entry which is preliminary data.</text>
</comment>
<dbReference type="EMBL" id="JACSDZ010000011">
    <property type="protein sequence ID" value="KAF7391420.1"/>
    <property type="molecule type" value="Genomic_DNA"/>
</dbReference>
<sequence length="193" mass="22006">MIQTYRRLEALNILNGTTSGVPLVANIEECIIRQLATSGAQSGVQEVVEQVINQLERTLYDLPCLKECTEIKRYASMCAGLAWVCLARNTPLVLDVAQDIEFRREVHSRHHSSSNPNGTRIKSVLWPGLREGYQGSCLHKAVVVTQNFMRDEEEIEKDEEEVEENEKVEENDNDDDDDDDDDEKLKIIKIMRS</sequence>
<name>A0A834JNV3_VESGE</name>
<dbReference type="PANTHER" id="PTHR21771">
    <property type="entry name" value="MITOCHONDRIA-EATING PROTEIN-RELATED"/>
    <property type="match status" value="1"/>
</dbReference>
<keyword evidence="10" id="KW-0496">Mitochondrion</keyword>
<evidence type="ECO:0000256" key="11">
    <source>
        <dbReference type="ARBA" id="ARBA00023136"/>
    </source>
</evidence>
<feature type="domain" description="Mitochondria-eating protein C-terminal" evidence="14">
    <location>
        <begin position="16"/>
        <end position="145"/>
    </location>
</feature>
<evidence type="ECO:0000256" key="13">
    <source>
        <dbReference type="SAM" id="MobiDB-lite"/>
    </source>
</evidence>
<evidence type="ECO:0000256" key="5">
    <source>
        <dbReference type="ARBA" id="ARBA00019863"/>
    </source>
</evidence>
<dbReference type="AlphaFoldDB" id="A0A834JNV3"/>
<dbReference type="InterPro" id="IPR031981">
    <property type="entry name" value="MIEAP_C"/>
</dbReference>
<keyword evidence="8" id="KW-0175">Coiled coil</keyword>
<comment type="similarity">
    <text evidence="4">Belongs to the MIEAP family.</text>
</comment>
<evidence type="ECO:0000256" key="2">
    <source>
        <dbReference type="ARBA" id="ARBA00004305"/>
    </source>
</evidence>
<dbReference type="PANTHER" id="PTHR21771:SF1">
    <property type="entry name" value="MITOCHONDRIA-EATING PROTEIN"/>
    <property type="match status" value="1"/>
</dbReference>
<evidence type="ECO:0000256" key="3">
    <source>
        <dbReference type="ARBA" id="ARBA00004496"/>
    </source>
</evidence>
<reference evidence="15" key="1">
    <citation type="journal article" date="2020" name="G3 (Bethesda)">
        <title>High-Quality Assemblies for Three Invasive Social Wasps from the &lt;i&gt;Vespula&lt;/i&gt; Genus.</title>
        <authorList>
            <person name="Harrop T.W.R."/>
            <person name="Guhlin J."/>
            <person name="McLaughlin G.M."/>
            <person name="Permina E."/>
            <person name="Stockwell P."/>
            <person name="Gilligan J."/>
            <person name="Le Lec M.F."/>
            <person name="Gruber M.A.M."/>
            <person name="Quinn O."/>
            <person name="Lovegrove M."/>
            <person name="Duncan E.J."/>
            <person name="Remnant E.J."/>
            <person name="Van Eeckhoven J."/>
            <person name="Graham B."/>
            <person name="Knapp R.A."/>
            <person name="Langford K.W."/>
            <person name="Kronenberg Z."/>
            <person name="Press M.O."/>
            <person name="Eacker S.M."/>
            <person name="Wilson-Rankin E.E."/>
            <person name="Purcell J."/>
            <person name="Lester P.J."/>
            <person name="Dearden P.K."/>
        </authorList>
    </citation>
    <scope>NUCLEOTIDE SEQUENCE</scope>
    <source>
        <strain evidence="15">Linc-1</strain>
    </source>
</reference>
<dbReference type="Pfam" id="PF16026">
    <property type="entry name" value="MIEAP"/>
    <property type="match status" value="1"/>
</dbReference>
<evidence type="ECO:0000256" key="8">
    <source>
        <dbReference type="ARBA" id="ARBA00023054"/>
    </source>
</evidence>
<evidence type="ECO:0000256" key="12">
    <source>
        <dbReference type="ARBA" id="ARBA00032687"/>
    </source>
</evidence>
<evidence type="ECO:0000256" key="10">
    <source>
        <dbReference type="ARBA" id="ARBA00023128"/>
    </source>
</evidence>
<proteinExistence type="inferred from homology"/>
<keyword evidence="6" id="KW-0963">Cytoplasm</keyword>
<evidence type="ECO:0000259" key="14">
    <source>
        <dbReference type="Pfam" id="PF16026"/>
    </source>
</evidence>
<accession>A0A834JNV3</accession>
<comment type="subcellular location">
    <subcellularLocation>
        <location evidence="3">Cytoplasm</location>
    </subcellularLocation>
    <subcellularLocation>
        <location evidence="2">Mitochondrion matrix</location>
    </subcellularLocation>
    <subcellularLocation>
        <location evidence="1">Mitochondrion outer membrane</location>
    </subcellularLocation>
</comment>
<keyword evidence="7" id="KW-1000">Mitochondrion outer membrane</keyword>